<comment type="caution">
    <text evidence="7">The sequence shown here is derived from an EMBL/GenBank/DDBJ whole genome shotgun (WGS) entry which is preliminary data.</text>
</comment>
<feature type="domain" description="Sugar-binding" evidence="5">
    <location>
        <begin position="91"/>
        <end position="336"/>
    </location>
</feature>
<accession>A0A3N5BAM7</accession>
<dbReference type="InterPro" id="IPR036388">
    <property type="entry name" value="WH-like_DNA-bd_sf"/>
</dbReference>
<dbReference type="InterPro" id="IPR051054">
    <property type="entry name" value="SorC_transcr_regulators"/>
</dbReference>
<comment type="similarity">
    <text evidence="1">Belongs to the SorC transcriptional regulatory family.</text>
</comment>
<keyword evidence="3" id="KW-0238">DNA-binding</keyword>
<sequence>MNKLYQFQKMLVPDLLDVIDRRYHVLKTIHLYEPIGRRMLADRLNKTERQMRSEIEFLVEQELVSVTTKGMWVSDEGKQLVGAYPEVMRDISDIDNLEVKLNQTLPVKKVKVVPGDADQDEDVKQLLGQAAAHEMNQLVQDDSIVTVTGGSTMAAVASQLHPIDRIRPLFVPARGGLGDMHEYQASSICVQMAKQMNGSYRLLYVPDTVGKEVYAKMMEEPAVKDVISLIEKANMVIHGIGDALKMANRRKASAEQMDILKENSAVGEAFGYYFDQNGKTIHQLNSIGMTKEHLTDDKNVITVAGGTSKCKAISAFFKWGRSDVLIIDEAIARYLLTQQ</sequence>
<organism evidence="7 8">
    <name type="scientific">Aquisalibacillus elongatus</name>
    <dbReference type="NCBI Taxonomy" id="485577"/>
    <lineage>
        <taxon>Bacteria</taxon>
        <taxon>Bacillati</taxon>
        <taxon>Bacillota</taxon>
        <taxon>Bacilli</taxon>
        <taxon>Bacillales</taxon>
        <taxon>Bacillaceae</taxon>
        <taxon>Aquisalibacillus</taxon>
    </lineage>
</organism>
<dbReference type="Pfam" id="PF04198">
    <property type="entry name" value="Sugar-bind"/>
    <property type="match status" value="1"/>
</dbReference>
<dbReference type="InterPro" id="IPR007324">
    <property type="entry name" value="Sugar-bd_dom_put"/>
</dbReference>
<evidence type="ECO:0000256" key="3">
    <source>
        <dbReference type="ARBA" id="ARBA00023125"/>
    </source>
</evidence>
<keyword evidence="2" id="KW-0805">Transcription regulation</keyword>
<dbReference type="EMBL" id="RKRF01000008">
    <property type="protein sequence ID" value="RPF54443.1"/>
    <property type="molecule type" value="Genomic_DNA"/>
</dbReference>
<name>A0A3N5BAM7_9BACI</name>
<dbReference type="Gene3D" id="3.40.50.1360">
    <property type="match status" value="1"/>
</dbReference>
<evidence type="ECO:0000256" key="1">
    <source>
        <dbReference type="ARBA" id="ARBA00010466"/>
    </source>
</evidence>
<keyword evidence="8" id="KW-1185">Reference proteome</keyword>
<dbReference type="InterPro" id="IPR036390">
    <property type="entry name" value="WH_DNA-bd_sf"/>
</dbReference>
<reference evidence="7 8" key="1">
    <citation type="submission" date="2018-11" db="EMBL/GenBank/DDBJ databases">
        <title>Genomic Encyclopedia of Type Strains, Phase IV (KMG-IV): sequencing the most valuable type-strain genomes for metagenomic binning, comparative biology and taxonomic classification.</title>
        <authorList>
            <person name="Goeker M."/>
        </authorList>
    </citation>
    <scope>NUCLEOTIDE SEQUENCE [LARGE SCALE GENOMIC DNA]</scope>
    <source>
        <strain evidence="7 8">DSM 18090</strain>
    </source>
</reference>
<dbReference type="PANTHER" id="PTHR34294:SF5">
    <property type="entry name" value="CENTRAL GLYCOLYTIC GENES REGULATOR"/>
    <property type="match status" value="1"/>
</dbReference>
<dbReference type="InterPro" id="IPR048715">
    <property type="entry name" value="CggR_N"/>
</dbReference>
<evidence type="ECO:0000259" key="5">
    <source>
        <dbReference type="Pfam" id="PF04198"/>
    </source>
</evidence>
<evidence type="ECO:0000256" key="4">
    <source>
        <dbReference type="ARBA" id="ARBA00023163"/>
    </source>
</evidence>
<dbReference type="AlphaFoldDB" id="A0A3N5BAM7"/>
<protein>
    <submittedName>
        <fullName evidence="7">Transcriptional regulator</fullName>
    </submittedName>
</protein>
<proteinExistence type="inferred from homology"/>
<dbReference type="InterPro" id="IPR037171">
    <property type="entry name" value="NagB/RpiA_transferase-like"/>
</dbReference>
<feature type="domain" description="CggR N-terminal DNA binding" evidence="6">
    <location>
        <begin position="18"/>
        <end position="88"/>
    </location>
</feature>
<keyword evidence="4" id="KW-0804">Transcription</keyword>
<evidence type="ECO:0000259" key="6">
    <source>
        <dbReference type="Pfam" id="PF21715"/>
    </source>
</evidence>
<dbReference type="Proteomes" id="UP000276443">
    <property type="component" value="Unassembled WGS sequence"/>
</dbReference>
<gene>
    <name evidence="7" type="ORF">EDC24_1645</name>
</gene>
<dbReference type="GO" id="GO:0030246">
    <property type="term" value="F:carbohydrate binding"/>
    <property type="evidence" value="ECO:0007669"/>
    <property type="project" value="InterPro"/>
</dbReference>
<dbReference type="GO" id="GO:0003677">
    <property type="term" value="F:DNA binding"/>
    <property type="evidence" value="ECO:0007669"/>
    <property type="project" value="UniProtKB-KW"/>
</dbReference>
<dbReference type="Gene3D" id="1.10.10.10">
    <property type="entry name" value="Winged helix-like DNA-binding domain superfamily/Winged helix DNA-binding domain"/>
    <property type="match status" value="1"/>
</dbReference>
<dbReference type="Pfam" id="PF21715">
    <property type="entry name" value="CggR_N"/>
    <property type="match status" value="1"/>
</dbReference>
<dbReference type="SUPFAM" id="SSF46785">
    <property type="entry name" value="Winged helix' DNA-binding domain"/>
    <property type="match status" value="1"/>
</dbReference>
<dbReference type="OrthoDB" id="9793820at2"/>
<evidence type="ECO:0000313" key="7">
    <source>
        <dbReference type="EMBL" id="RPF54443.1"/>
    </source>
</evidence>
<evidence type="ECO:0000256" key="2">
    <source>
        <dbReference type="ARBA" id="ARBA00023015"/>
    </source>
</evidence>
<dbReference type="SUPFAM" id="SSF100950">
    <property type="entry name" value="NagB/RpiA/CoA transferase-like"/>
    <property type="match status" value="1"/>
</dbReference>
<evidence type="ECO:0000313" key="8">
    <source>
        <dbReference type="Proteomes" id="UP000276443"/>
    </source>
</evidence>
<dbReference type="PANTHER" id="PTHR34294">
    <property type="entry name" value="TRANSCRIPTIONAL REGULATOR-RELATED"/>
    <property type="match status" value="1"/>
</dbReference>
<dbReference type="RefSeq" id="WP_124221443.1">
    <property type="nucleotide sequence ID" value="NZ_RKRF01000008.1"/>
</dbReference>